<dbReference type="Proteomes" id="UP001642483">
    <property type="component" value="Unassembled WGS sequence"/>
</dbReference>
<name>A0ABP0GYN3_CLALP</name>
<reference evidence="1 2" key="1">
    <citation type="submission" date="2024-02" db="EMBL/GenBank/DDBJ databases">
        <authorList>
            <person name="Daric V."/>
            <person name="Darras S."/>
        </authorList>
    </citation>
    <scope>NUCLEOTIDE SEQUENCE [LARGE SCALE GENOMIC DNA]</scope>
</reference>
<evidence type="ECO:0000313" key="1">
    <source>
        <dbReference type="EMBL" id="CAK8696061.1"/>
    </source>
</evidence>
<proteinExistence type="predicted"/>
<comment type="caution">
    <text evidence="1">The sequence shown here is derived from an EMBL/GenBank/DDBJ whole genome shotgun (WGS) entry which is preliminary data.</text>
</comment>
<evidence type="ECO:0000313" key="2">
    <source>
        <dbReference type="Proteomes" id="UP001642483"/>
    </source>
</evidence>
<dbReference type="EMBL" id="CAWYQH010000152">
    <property type="protein sequence ID" value="CAK8696061.1"/>
    <property type="molecule type" value="Genomic_DNA"/>
</dbReference>
<gene>
    <name evidence="1" type="ORF">CVLEPA_LOCUS29251</name>
</gene>
<organism evidence="1 2">
    <name type="scientific">Clavelina lepadiformis</name>
    <name type="common">Light-bulb sea squirt</name>
    <name type="synonym">Ascidia lepadiformis</name>
    <dbReference type="NCBI Taxonomy" id="159417"/>
    <lineage>
        <taxon>Eukaryota</taxon>
        <taxon>Metazoa</taxon>
        <taxon>Chordata</taxon>
        <taxon>Tunicata</taxon>
        <taxon>Ascidiacea</taxon>
        <taxon>Aplousobranchia</taxon>
        <taxon>Clavelinidae</taxon>
        <taxon>Clavelina</taxon>
    </lineage>
</organism>
<keyword evidence="2" id="KW-1185">Reference proteome</keyword>
<sequence length="71" mass="8289">MKIPKLEKKVWSESMSMKRVNTIETQTNVVKKAEQEILLNDQAPQLQRLRKEGLIAHLHTMKIRLQQGIPI</sequence>
<accession>A0ABP0GYN3</accession>
<protein>
    <submittedName>
        <fullName evidence="1">Uncharacterized protein</fullName>
    </submittedName>
</protein>